<accession>A0A9P5PNH1</accession>
<dbReference type="Gene3D" id="3.10.20.90">
    <property type="entry name" value="Phosphatidylinositol 3-kinase Catalytic Subunit, Chain A, domain 1"/>
    <property type="match status" value="1"/>
</dbReference>
<reference evidence="2" key="1">
    <citation type="submission" date="2020-11" db="EMBL/GenBank/DDBJ databases">
        <authorList>
            <consortium name="DOE Joint Genome Institute"/>
            <person name="Ahrendt S."/>
            <person name="Riley R."/>
            <person name="Andreopoulos W."/>
            <person name="Labutti K."/>
            <person name="Pangilinan J."/>
            <person name="Ruiz-Duenas F.J."/>
            <person name="Barrasa J.M."/>
            <person name="Sanchez-Garcia M."/>
            <person name="Camarero S."/>
            <person name="Miyauchi S."/>
            <person name="Serrano A."/>
            <person name="Linde D."/>
            <person name="Babiker R."/>
            <person name="Drula E."/>
            <person name="Ayuso-Fernandez I."/>
            <person name="Pacheco R."/>
            <person name="Padilla G."/>
            <person name="Ferreira P."/>
            <person name="Barriuso J."/>
            <person name="Kellner H."/>
            <person name="Castanera R."/>
            <person name="Alfaro M."/>
            <person name="Ramirez L."/>
            <person name="Pisabarro A.G."/>
            <person name="Kuo A."/>
            <person name="Tritt A."/>
            <person name="Lipzen A."/>
            <person name="He G."/>
            <person name="Yan M."/>
            <person name="Ng V."/>
            <person name="Cullen D."/>
            <person name="Martin F."/>
            <person name="Rosso M.-N."/>
            <person name="Henrissat B."/>
            <person name="Hibbett D."/>
            <person name="Martinez A.T."/>
            <person name="Grigoriev I.V."/>
        </authorList>
    </citation>
    <scope>NUCLEOTIDE SEQUENCE</scope>
    <source>
        <strain evidence="2">AH 40177</strain>
    </source>
</reference>
<dbReference type="SMART" id="SM00666">
    <property type="entry name" value="PB1"/>
    <property type="match status" value="1"/>
</dbReference>
<dbReference type="GO" id="GO:0043332">
    <property type="term" value="C:mating projection tip"/>
    <property type="evidence" value="ECO:0007669"/>
    <property type="project" value="TreeGrafter"/>
</dbReference>
<dbReference type="PANTHER" id="PTHR47339:SF1">
    <property type="entry name" value="CELL DIVISION CONTROL PROTEIN 24"/>
    <property type="match status" value="1"/>
</dbReference>
<dbReference type="GO" id="GO:0030010">
    <property type="term" value="P:establishment of cell polarity"/>
    <property type="evidence" value="ECO:0007669"/>
    <property type="project" value="TreeGrafter"/>
</dbReference>
<name>A0A9P5PNH1_9AGAR</name>
<dbReference type="AlphaFoldDB" id="A0A9P5PNH1"/>
<comment type="caution">
    <text evidence="2">The sequence shown here is derived from an EMBL/GenBank/DDBJ whole genome shotgun (WGS) entry which is preliminary data.</text>
</comment>
<sequence>MPLSDISQVYEDFLLDSPFDMSPPVPELPRRLGRGTISHKCKGYRREEVTFTPDAFENTVVVFREPSLNEKCVLCGTLITIEESLLASPRILAGSGLPVKVKVKVHFHEDIFIIHVSRVIEYDELVKKVGRKIRLSGLRRGDGPIHVKYRDEGGDMIPLGTTEDVQMAFEQCQPGRHLTLFVT</sequence>
<keyword evidence="3" id="KW-1185">Reference proteome</keyword>
<evidence type="ECO:0000259" key="1">
    <source>
        <dbReference type="PROSITE" id="PS51745"/>
    </source>
</evidence>
<dbReference type="InterPro" id="IPR000270">
    <property type="entry name" value="PB1_dom"/>
</dbReference>
<dbReference type="GO" id="GO:0031106">
    <property type="term" value="P:septin ring organization"/>
    <property type="evidence" value="ECO:0007669"/>
    <property type="project" value="TreeGrafter"/>
</dbReference>
<dbReference type="SUPFAM" id="SSF54277">
    <property type="entry name" value="CAD &amp; PB1 domains"/>
    <property type="match status" value="1"/>
</dbReference>
<evidence type="ECO:0000313" key="3">
    <source>
        <dbReference type="Proteomes" id="UP000772434"/>
    </source>
</evidence>
<organism evidence="2 3">
    <name type="scientific">Rhodocollybia butyracea</name>
    <dbReference type="NCBI Taxonomy" id="206335"/>
    <lineage>
        <taxon>Eukaryota</taxon>
        <taxon>Fungi</taxon>
        <taxon>Dikarya</taxon>
        <taxon>Basidiomycota</taxon>
        <taxon>Agaricomycotina</taxon>
        <taxon>Agaricomycetes</taxon>
        <taxon>Agaricomycetidae</taxon>
        <taxon>Agaricales</taxon>
        <taxon>Marasmiineae</taxon>
        <taxon>Omphalotaceae</taxon>
        <taxon>Rhodocollybia</taxon>
    </lineage>
</organism>
<evidence type="ECO:0000313" key="2">
    <source>
        <dbReference type="EMBL" id="KAF9065712.1"/>
    </source>
</evidence>
<dbReference type="InterPro" id="IPR053793">
    <property type="entry name" value="PB1-like"/>
</dbReference>
<dbReference type="GO" id="GO:0000935">
    <property type="term" value="C:division septum"/>
    <property type="evidence" value="ECO:0007669"/>
    <property type="project" value="TreeGrafter"/>
</dbReference>
<dbReference type="InterPro" id="IPR053026">
    <property type="entry name" value="CDC42_GEF"/>
</dbReference>
<dbReference type="Pfam" id="PF00564">
    <property type="entry name" value="PB1"/>
    <property type="match status" value="1"/>
</dbReference>
<dbReference type="GO" id="GO:0005737">
    <property type="term" value="C:cytoplasm"/>
    <property type="evidence" value="ECO:0007669"/>
    <property type="project" value="TreeGrafter"/>
</dbReference>
<dbReference type="CDD" id="cd05992">
    <property type="entry name" value="PB1"/>
    <property type="match status" value="1"/>
</dbReference>
<feature type="domain" description="PB1" evidence="1">
    <location>
        <begin position="100"/>
        <end position="183"/>
    </location>
</feature>
<dbReference type="Proteomes" id="UP000772434">
    <property type="component" value="Unassembled WGS sequence"/>
</dbReference>
<dbReference type="GO" id="GO:0005634">
    <property type="term" value="C:nucleus"/>
    <property type="evidence" value="ECO:0007669"/>
    <property type="project" value="TreeGrafter"/>
</dbReference>
<dbReference type="OrthoDB" id="1594986at2759"/>
<dbReference type="PANTHER" id="PTHR47339">
    <property type="entry name" value="CELL DIVISION CONTROL PROTEIN 24"/>
    <property type="match status" value="1"/>
</dbReference>
<protein>
    <submittedName>
        <fullName evidence="2">PB1 domain-containing protein</fullName>
    </submittedName>
</protein>
<proteinExistence type="predicted"/>
<dbReference type="PROSITE" id="PS51745">
    <property type="entry name" value="PB1"/>
    <property type="match status" value="1"/>
</dbReference>
<gene>
    <name evidence="2" type="ORF">BDP27DRAFT_1079731</name>
</gene>
<dbReference type="EMBL" id="JADNRY010000099">
    <property type="protein sequence ID" value="KAF9065712.1"/>
    <property type="molecule type" value="Genomic_DNA"/>
</dbReference>